<comment type="similarity">
    <text evidence="1">Belongs to the DNA mismatch repair MutL/HexB family.</text>
</comment>
<dbReference type="InterPro" id="IPR042121">
    <property type="entry name" value="MutL_C_regsub"/>
</dbReference>
<dbReference type="HAMAP" id="MF_00149">
    <property type="entry name" value="DNA_mis_repair"/>
    <property type="match status" value="1"/>
</dbReference>
<dbReference type="AlphaFoldDB" id="A0A381U0D2"/>
<evidence type="ECO:0008006" key="7">
    <source>
        <dbReference type="Google" id="ProtNLM"/>
    </source>
</evidence>
<dbReference type="PANTHER" id="PTHR10073:SF12">
    <property type="entry name" value="DNA MISMATCH REPAIR PROTEIN MLH1"/>
    <property type="match status" value="1"/>
</dbReference>
<dbReference type="InterPro" id="IPR020667">
    <property type="entry name" value="DNA_mismatch_repair_MutL"/>
</dbReference>
<dbReference type="InterPro" id="IPR002099">
    <property type="entry name" value="MutL/Mlh/PMS"/>
</dbReference>
<dbReference type="InterPro" id="IPR014790">
    <property type="entry name" value="MutL_C"/>
</dbReference>
<keyword evidence="3" id="KW-0234">DNA repair</keyword>
<organism evidence="6">
    <name type="scientific">marine metagenome</name>
    <dbReference type="NCBI Taxonomy" id="408172"/>
    <lineage>
        <taxon>unclassified sequences</taxon>
        <taxon>metagenomes</taxon>
        <taxon>ecological metagenomes</taxon>
    </lineage>
</organism>
<dbReference type="Gene3D" id="3.30.230.10">
    <property type="match status" value="1"/>
</dbReference>
<evidence type="ECO:0000256" key="3">
    <source>
        <dbReference type="ARBA" id="ARBA00023204"/>
    </source>
</evidence>
<dbReference type="Gene3D" id="3.30.565.10">
    <property type="entry name" value="Histidine kinase-like ATPase, C-terminal domain"/>
    <property type="match status" value="1"/>
</dbReference>
<reference evidence="6" key="1">
    <citation type="submission" date="2018-05" db="EMBL/GenBank/DDBJ databases">
        <authorList>
            <person name="Lanie J.A."/>
            <person name="Ng W.-L."/>
            <person name="Kazmierczak K.M."/>
            <person name="Andrzejewski T.M."/>
            <person name="Davidsen T.M."/>
            <person name="Wayne K.J."/>
            <person name="Tettelin H."/>
            <person name="Glass J.I."/>
            <person name="Rusch D."/>
            <person name="Podicherti R."/>
            <person name="Tsui H.-C.T."/>
            <person name="Winkler M.E."/>
        </authorList>
    </citation>
    <scope>NUCLEOTIDE SEQUENCE</scope>
</reference>
<proteinExistence type="inferred from homology"/>
<dbReference type="InterPro" id="IPR020568">
    <property type="entry name" value="Ribosomal_Su5_D2-typ_SF"/>
</dbReference>
<dbReference type="PROSITE" id="PS00058">
    <property type="entry name" value="DNA_MISMATCH_REPAIR_1"/>
    <property type="match status" value="1"/>
</dbReference>
<dbReference type="InterPro" id="IPR013507">
    <property type="entry name" value="DNA_mismatch_S5_2-like"/>
</dbReference>
<dbReference type="GO" id="GO:0006298">
    <property type="term" value="P:mismatch repair"/>
    <property type="evidence" value="ECO:0007669"/>
    <property type="project" value="InterPro"/>
</dbReference>
<keyword evidence="2" id="KW-0227">DNA damage</keyword>
<accession>A0A381U0D2</accession>
<protein>
    <recommendedName>
        <fullName evidence="7">DNA mismatch repair protein S5 domain-containing protein</fullName>
    </recommendedName>
</protein>
<dbReference type="InterPro" id="IPR036890">
    <property type="entry name" value="HATPase_C_sf"/>
</dbReference>
<dbReference type="Gene3D" id="3.30.1370.100">
    <property type="entry name" value="MutL, C-terminal domain, regulatory subdomain"/>
    <property type="match status" value="1"/>
</dbReference>
<dbReference type="Pfam" id="PF13589">
    <property type="entry name" value="HATPase_c_3"/>
    <property type="match status" value="1"/>
</dbReference>
<dbReference type="SUPFAM" id="SSF54211">
    <property type="entry name" value="Ribosomal protein S5 domain 2-like"/>
    <property type="match status" value="1"/>
</dbReference>
<dbReference type="PANTHER" id="PTHR10073">
    <property type="entry name" value="DNA MISMATCH REPAIR PROTEIN MLH, PMS, MUTL"/>
    <property type="match status" value="1"/>
</dbReference>
<dbReference type="FunFam" id="3.30.565.10:FF:000003">
    <property type="entry name" value="DNA mismatch repair endonuclease MutL"/>
    <property type="match status" value="1"/>
</dbReference>
<feature type="domain" description="DNA mismatch repair protein S5" evidence="5">
    <location>
        <begin position="208"/>
        <end position="327"/>
    </location>
</feature>
<dbReference type="SMART" id="SM01340">
    <property type="entry name" value="DNA_mis_repair"/>
    <property type="match status" value="1"/>
</dbReference>
<dbReference type="SMART" id="SM00853">
    <property type="entry name" value="MutL_C"/>
    <property type="match status" value="1"/>
</dbReference>
<dbReference type="EMBL" id="UINC01005493">
    <property type="protein sequence ID" value="SVA21675.1"/>
    <property type="molecule type" value="Genomic_DNA"/>
</dbReference>
<dbReference type="InterPro" id="IPR014762">
    <property type="entry name" value="DNA_mismatch_repair_CS"/>
</dbReference>
<dbReference type="NCBIfam" id="TIGR00585">
    <property type="entry name" value="mutl"/>
    <property type="match status" value="1"/>
</dbReference>
<dbReference type="GO" id="GO:0140664">
    <property type="term" value="F:ATP-dependent DNA damage sensor activity"/>
    <property type="evidence" value="ECO:0007669"/>
    <property type="project" value="InterPro"/>
</dbReference>
<dbReference type="GO" id="GO:0016887">
    <property type="term" value="F:ATP hydrolysis activity"/>
    <property type="evidence" value="ECO:0007669"/>
    <property type="project" value="InterPro"/>
</dbReference>
<gene>
    <name evidence="6" type="ORF">METZ01_LOCUS74529</name>
</gene>
<dbReference type="CDD" id="cd16926">
    <property type="entry name" value="HATPase_MutL-MLH-PMS-like"/>
    <property type="match status" value="1"/>
</dbReference>
<dbReference type="GO" id="GO:0032300">
    <property type="term" value="C:mismatch repair complex"/>
    <property type="evidence" value="ECO:0007669"/>
    <property type="project" value="InterPro"/>
</dbReference>
<evidence type="ECO:0000259" key="4">
    <source>
        <dbReference type="SMART" id="SM00853"/>
    </source>
</evidence>
<evidence type="ECO:0000256" key="2">
    <source>
        <dbReference type="ARBA" id="ARBA00022763"/>
    </source>
</evidence>
<sequence length="600" mass="65004">MQIKVLSDDLASRIAAGEVIERPASVVKELVENSLDAGSTRVDVQVVGGGVKSIIVIDNGTGIPSEQITTAFERFATSKIDESSDLISIPTLGFRGEALPSIASVARVTAVSMSKGADSGAKYYVDFGRPGSVETIGAPQGTRIEVADLFNNTPARLKFLGSAGRELSRVQSIMASLALVNPHVAFSLVADSRDRLRTTGSGKLTDSIAGVYGQKIADQMISLEPDGSSAFSVDGLVSSPSLTRANRTYITISVNGRWIQSRRLSYAIEQAYHGFLPERRFPFALLRIRTPLDDVDPNVHPSKAQVRFLREDLVFSIVQRAIRGILSASAPIHEIGASRAAASFGLLGRVDLAEAQSGTRELGMPSTQGSLIQRPDLLFKIAQKQPTEKQTDIASHIAESGNTPRETLPVLRVIGQAHETYIIAEGPEGLYLIDQHAAHERVTFEMVKERFDNNGSEYQPLLEPLTVDLAPGMMTTVQEHQHDLNKAGWKFEEFGKNSLIIRSVPGPLSVRISGDGAGQVLVRVLDELASGGTGDTWSDRLLATIACHASVRAGQSLSIDDCKNLVRQLEESDRPNTCPHGRPTIVRLSVNDIEREFKRR</sequence>
<dbReference type="Pfam" id="PF01119">
    <property type="entry name" value="DNA_mis_repair"/>
    <property type="match status" value="1"/>
</dbReference>
<dbReference type="Pfam" id="PF08676">
    <property type="entry name" value="MutL_C"/>
    <property type="match status" value="1"/>
</dbReference>
<dbReference type="SUPFAM" id="SSF118116">
    <property type="entry name" value="DNA mismatch repair protein MutL"/>
    <property type="match status" value="1"/>
</dbReference>
<dbReference type="InterPro" id="IPR042120">
    <property type="entry name" value="MutL_C_dimsub"/>
</dbReference>
<evidence type="ECO:0000259" key="5">
    <source>
        <dbReference type="SMART" id="SM01340"/>
    </source>
</evidence>
<evidence type="ECO:0000256" key="1">
    <source>
        <dbReference type="ARBA" id="ARBA00006082"/>
    </source>
</evidence>
<dbReference type="InterPro" id="IPR037198">
    <property type="entry name" value="MutL_C_sf"/>
</dbReference>
<dbReference type="Gene3D" id="3.30.1540.20">
    <property type="entry name" value="MutL, C-terminal domain, dimerisation subdomain"/>
    <property type="match status" value="1"/>
</dbReference>
<dbReference type="GO" id="GO:0030983">
    <property type="term" value="F:mismatched DNA binding"/>
    <property type="evidence" value="ECO:0007669"/>
    <property type="project" value="InterPro"/>
</dbReference>
<dbReference type="InterPro" id="IPR014721">
    <property type="entry name" value="Ribsml_uS5_D2-typ_fold_subgr"/>
</dbReference>
<evidence type="ECO:0000313" key="6">
    <source>
        <dbReference type="EMBL" id="SVA21675.1"/>
    </source>
</evidence>
<dbReference type="SUPFAM" id="SSF55874">
    <property type="entry name" value="ATPase domain of HSP90 chaperone/DNA topoisomerase II/histidine kinase"/>
    <property type="match status" value="1"/>
</dbReference>
<dbReference type="InterPro" id="IPR038973">
    <property type="entry name" value="MutL/Mlh/Pms-like"/>
</dbReference>
<dbReference type="GO" id="GO:0005524">
    <property type="term" value="F:ATP binding"/>
    <property type="evidence" value="ECO:0007669"/>
    <property type="project" value="InterPro"/>
</dbReference>
<name>A0A381U0D2_9ZZZZ</name>
<feature type="domain" description="MutL C-terminal dimerisation" evidence="4">
    <location>
        <begin position="413"/>
        <end position="557"/>
    </location>
</feature>
<dbReference type="CDD" id="cd00782">
    <property type="entry name" value="MutL_Trans"/>
    <property type="match status" value="1"/>
</dbReference>